<dbReference type="GO" id="GO:0006783">
    <property type="term" value="P:heme biosynthetic process"/>
    <property type="evidence" value="ECO:0007669"/>
    <property type="project" value="InterPro"/>
</dbReference>
<gene>
    <name evidence="1" type="ORF">GNP93_08190</name>
</gene>
<dbReference type="Gene3D" id="3.40.50.1400">
    <property type="match status" value="1"/>
</dbReference>
<dbReference type="EMBL" id="WNZX01000005">
    <property type="protein sequence ID" value="MUG70659.1"/>
    <property type="molecule type" value="Genomic_DNA"/>
</dbReference>
<dbReference type="RefSeq" id="WP_155614419.1">
    <property type="nucleotide sequence ID" value="NZ_WNZX01000005.1"/>
</dbReference>
<evidence type="ECO:0008006" key="3">
    <source>
        <dbReference type="Google" id="ProtNLM"/>
    </source>
</evidence>
<protein>
    <recommendedName>
        <fullName evidence="3">GNAT family N-acetyltransferase</fullName>
    </recommendedName>
</protein>
<reference evidence="1 2" key="1">
    <citation type="submission" date="2019-11" db="EMBL/GenBank/DDBJ databases">
        <title>Draft genome sequences of five Paenibacillus species of dairy origin.</title>
        <authorList>
            <person name="Olajide A.M."/>
            <person name="Chen S."/>
            <person name="Lapointe G."/>
        </authorList>
    </citation>
    <scope>NUCLEOTIDE SEQUENCE [LARGE SCALE GENOMIC DNA]</scope>
    <source>
        <strain evidence="1 2">2CS3</strain>
    </source>
</reference>
<dbReference type="InterPro" id="IPR001015">
    <property type="entry name" value="Ferrochelatase"/>
</dbReference>
<dbReference type="GO" id="GO:0004325">
    <property type="term" value="F:ferrochelatase activity"/>
    <property type="evidence" value="ECO:0007669"/>
    <property type="project" value="InterPro"/>
</dbReference>
<dbReference type="Pfam" id="PF00762">
    <property type="entry name" value="Ferrochelatase"/>
    <property type="match status" value="1"/>
</dbReference>
<proteinExistence type="predicted"/>
<dbReference type="Proteomes" id="UP000450917">
    <property type="component" value="Unassembled WGS sequence"/>
</dbReference>
<name>A0A7X3CT54_9BACL</name>
<organism evidence="1 2">
    <name type="scientific">Paenibacillus validus</name>
    <dbReference type="NCBI Taxonomy" id="44253"/>
    <lineage>
        <taxon>Bacteria</taxon>
        <taxon>Bacillati</taxon>
        <taxon>Bacillota</taxon>
        <taxon>Bacilli</taxon>
        <taxon>Bacillales</taxon>
        <taxon>Paenibacillaceae</taxon>
        <taxon>Paenibacillus</taxon>
    </lineage>
</organism>
<evidence type="ECO:0000313" key="1">
    <source>
        <dbReference type="EMBL" id="MUG70659.1"/>
    </source>
</evidence>
<accession>A0A7X3CT54</accession>
<evidence type="ECO:0000313" key="2">
    <source>
        <dbReference type="Proteomes" id="UP000450917"/>
    </source>
</evidence>
<comment type="caution">
    <text evidence="1">The sequence shown here is derived from an EMBL/GenBank/DDBJ whole genome shotgun (WGS) entry which is preliminary data.</text>
</comment>
<sequence length="81" mass="8968">MDRYRSIGINDPLGSVTLRQASALERRLAHLGIQTFVACKHTEPLVEEAVSQIVKMNAERLYALSLAPLYTRTGTGTRLVV</sequence>
<dbReference type="SUPFAM" id="SSF53800">
    <property type="entry name" value="Chelatase"/>
    <property type="match status" value="1"/>
</dbReference>
<keyword evidence="2" id="KW-1185">Reference proteome</keyword>
<dbReference type="AlphaFoldDB" id="A0A7X3CT54"/>